<dbReference type="AlphaFoldDB" id="A0A212JBI8"/>
<dbReference type="PANTHER" id="PTHR46124:SF3">
    <property type="entry name" value="HYDROLASE"/>
    <property type="match status" value="1"/>
</dbReference>
<gene>
    <name evidence="1" type="ORF">KL86DYS1_11748</name>
</gene>
<dbReference type="SUPFAM" id="SSF51556">
    <property type="entry name" value="Metallo-dependent hydrolases"/>
    <property type="match status" value="1"/>
</dbReference>
<sequence>MYLYNIHTHKAGSEEMNGYKVQYILNTSPGDFEKEILAPDNIRFSCGVHPWDADNAGEQLTRLNEVVPNKLVLAIGEAGLDKLKGPDMRVQENVFRQQIELAMSVNKPLVIHCVRAWDLLMALYKEYKSDIPWIIHGYRGNIEQTKQLVRLGFKFSVGEFFNEDAIRHIPINSLFCETDISEISICKVYEAVSLVLGLSFNQFVEIIADNMSVISK</sequence>
<dbReference type="PANTHER" id="PTHR46124">
    <property type="entry name" value="D-AMINOACYL-TRNA DEACYLASE"/>
    <property type="match status" value="1"/>
</dbReference>
<proteinExistence type="predicted"/>
<accession>A0A212JBI8</accession>
<reference evidence="1" key="1">
    <citation type="submission" date="2016-04" db="EMBL/GenBank/DDBJ databases">
        <authorList>
            <person name="Evans L.H."/>
            <person name="Alamgir A."/>
            <person name="Owens N."/>
            <person name="Weber N.D."/>
            <person name="Virtaneva K."/>
            <person name="Barbian K."/>
            <person name="Babar A."/>
            <person name="Rosenke K."/>
        </authorList>
    </citation>
    <scope>NUCLEOTIDE SEQUENCE</scope>
    <source>
        <strain evidence="1">86-1</strain>
    </source>
</reference>
<dbReference type="GO" id="GO:0016788">
    <property type="term" value="F:hydrolase activity, acting on ester bonds"/>
    <property type="evidence" value="ECO:0007669"/>
    <property type="project" value="InterPro"/>
</dbReference>
<organism evidence="1">
    <name type="scientific">uncultured Dysgonomonas sp</name>
    <dbReference type="NCBI Taxonomy" id="206096"/>
    <lineage>
        <taxon>Bacteria</taxon>
        <taxon>Pseudomonadati</taxon>
        <taxon>Bacteroidota</taxon>
        <taxon>Bacteroidia</taxon>
        <taxon>Bacteroidales</taxon>
        <taxon>Dysgonomonadaceae</taxon>
        <taxon>Dysgonomonas</taxon>
        <taxon>environmental samples</taxon>
    </lineage>
</organism>
<dbReference type="Gene3D" id="3.20.20.140">
    <property type="entry name" value="Metal-dependent hydrolases"/>
    <property type="match status" value="1"/>
</dbReference>
<dbReference type="RefSeq" id="WP_296939987.1">
    <property type="nucleotide sequence ID" value="NZ_LT599032.1"/>
</dbReference>
<dbReference type="InterPro" id="IPR001130">
    <property type="entry name" value="TatD-like"/>
</dbReference>
<dbReference type="EMBL" id="FLUM01000001">
    <property type="protein sequence ID" value="SBV96817.1"/>
    <property type="molecule type" value="Genomic_DNA"/>
</dbReference>
<evidence type="ECO:0000313" key="1">
    <source>
        <dbReference type="EMBL" id="SBV96817.1"/>
    </source>
</evidence>
<name>A0A212JBI8_9BACT</name>
<dbReference type="GO" id="GO:0005829">
    <property type="term" value="C:cytosol"/>
    <property type="evidence" value="ECO:0007669"/>
    <property type="project" value="TreeGrafter"/>
</dbReference>
<dbReference type="InterPro" id="IPR032466">
    <property type="entry name" value="Metal_Hydrolase"/>
</dbReference>
<protein>
    <submittedName>
        <fullName evidence="1">Uncharacterized protein</fullName>
    </submittedName>
</protein>
<dbReference type="Pfam" id="PF01026">
    <property type="entry name" value="TatD_DNase"/>
    <property type="match status" value="1"/>
</dbReference>